<accession>A0A9D0YZ81</accession>
<protein>
    <submittedName>
        <fullName evidence="2">Uncharacterized protein</fullName>
    </submittedName>
</protein>
<evidence type="ECO:0000256" key="1">
    <source>
        <dbReference type="SAM" id="Phobius"/>
    </source>
</evidence>
<reference evidence="2" key="2">
    <citation type="journal article" date="2021" name="PeerJ">
        <title>Extensive microbial diversity within the chicken gut microbiome revealed by metagenomics and culture.</title>
        <authorList>
            <person name="Gilroy R."/>
            <person name="Ravi A."/>
            <person name="Getino M."/>
            <person name="Pursley I."/>
            <person name="Horton D.L."/>
            <person name="Alikhan N.F."/>
            <person name="Baker D."/>
            <person name="Gharbi K."/>
            <person name="Hall N."/>
            <person name="Watson M."/>
            <person name="Adriaenssens E.M."/>
            <person name="Foster-Nyarko E."/>
            <person name="Jarju S."/>
            <person name="Secka A."/>
            <person name="Antonio M."/>
            <person name="Oren A."/>
            <person name="Chaudhuri R.R."/>
            <person name="La Ragione R."/>
            <person name="Hildebrand F."/>
            <person name="Pallen M.J."/>
        </authorList>
    </citation>
    <scope>NUCLEOTIDE SEQUENCE</scope>
    <source>
        <strain evidence="2">CHK165-10780</strain>
    </source>
</reference>
<dbReference type="AlphaFoldDB" id="A0A9D0YZ81"/>
<dbReference type="EMBL" id="DVFU01000044">
    <property type="protein sequence ID" value="HIQ64524.1"/>
    <property type="molecule type" value="Genomic_DNA"/>
</dbReference>
<proteinExistence type="predicted"/>
<gene>
    <name evidence="2" type="ORF">IAC85_02170</name>
</gene>
<keyword evidence="1" id="KW-0472">Membrane</keyword>
<keyword evidence="1" id="KW-1133">Transmembrane helix</keyword>
<keyword evidence="1" id="KW-0812">Transmembrane</keyword>
<dbReference type="Proteomes" id="UP000886725">
    <property type="component" value="Unassembled WGS sequence"/>
</dbReference>
<comment type="caution">
    <text evidence="2">The sequence shown here is derived from an EMBL/GenBank/DDBJ whole genome shotgun (WGS) entry which is preliminary data.</text>
</comment>
<feature type="transmembrane region" description="Helical" evidence="1">
    <location>
        <begin position="7"/>
        <end position="24"/>
    </location>
</feature>
<organism evidence="2 3">
    <name type="scientific">Candidatus Faecenecus gallistercoris</name>
    <dbReference type="NCBI Taxonomy" id="2840793"/>
    <lineage>
        <taxon>Bacteria</taxon>
        <taxon>Bacillati</taxon>
        <taxon>Bacillota</taxon>
        <taxon>Bacillota incertae sedis</taxon>
        <taxon>Candidatus Faecenecus</taxon>
    </lineage>
</organism>
<evidence type="ECO:0000313" key="3">
    <source>
        <dbReference type="Proteomes" id="UP000886725"/>
    </source>
</evidence>
<reference evidence="2" key="1">
    <citation type="submission" date="2020-10" db="EMBL/GenBank/DDBJ databases">
        <authorList>
            <person name="Gilroy R."/>
        </authorList>
    </citation>
    <scope>NUCLEOTIDE SEQUENCE</scope>
    <source>
        <strain evidence="2">CHK165-10780</strain>
    </source>
</reference>
<sequence length="98" mass="11714">MRLVRHRFLYVWYLVLLFVFSSFFHGGNRLLSYCVLYHYEGMNGVQICYHHANVGDVIDSFEDRSRIGYLYNGTSEIPFSLQQSGETLHVYYLRFWNS</sequence>
<name>A0A9D0YZ81_9FIRM</name>
<evidence type="ECO:0000313" key="2">
    <source>
        <dbReference type="EMBL" id="HIQ64524.1"/>
    </source>
</evidence>